<feature type="compositionally biased region" description="Basic and acidic residues" evidence="1">
    <location>
        <begin position="154"/>
        <end position="169"/>
    </location>
</feature>
<dbReference type="GeneID" id="108073311"/>
<dbReference type="AlphaFoldDB" id="A0A6P4IBZ7"/>
<organism evidence="2 3">
    <name type="scientific">Drosophila kikkawai</name>
    <name type="common">Fruit fly</name>
    <dbReference type="NCBI Taxonomy" id="30033"/>
    <lineage>
        <taxon>Eukaryota</taxon>
        <taxon>Metazoa</taxon>
        <taxon>Ecdysozoa</taxon>
        <taxon>Arthropoda</taxon>
        <taxon>Hexapoda</taxon>
        <taxon>Insecta</taxon>
        <taxon>Pterygota</taxon>
        <taxon>Neoptera</taxon>
        <taxon>Endopterygota</taxon>
        <taxon>Diptera</taxon>
        <taxon>Brachycera</taxon>
        <taxon>Muscomorpha</taxon>
        <taxon>Ephydroidea</taxon>
        <taxon>Drosophilidae</taxon>
        <taxon>Drosophila</taxon>
        <taxon>Sophophora</taxon>
    </lineage>
</organism>
<feature type="compositionally biased region" description="Basic and acidic residues" evidence="1">
    <location>
        <begin position="184"/>
        <end position="210"/>
    </location>
</feature>
<feature type="compositionally biased region" description="Basic and acidic residues" evidence="1">
    <location>
        <begin position="97"/>
        <end position="114"/>
    </location>
</feature>
<dbReference type="Proteomes" id="UP001652661">
    <property type="component" value="Chromosome 3L"/>
</dbReference>
<evidence type="ECO:0000313" key="2">
    <source>
        <dbReference type="Proteomes" id="UP001652661"/>
    </source>
</evidence>
<dbReference type="OrthoDB" id="8054348at2759"/>
<feature type="compositionally biased region" description="Basic and acidic residues" evidence="1">
    <location>
        <begin position="359"/>
        <end position="383"/>
    </location>
</feature>
<feature type="compositionally biased region" description="Low complexity" evidence="1">
    <location>
        <begin position="253"/>
        <end position="265"/>
    </location>
</feature>
<name>A0A6P4IBZ7_DROKI</name>
<proteinExistence type="predicted"/>
<feature type="region of interest" description="Disordered" evidence="1">
    <location>
        <begin position="54"/>
        <end position="383"/>
    </location>
</feature>
<sequence>MPLGWRSHKMGLLRRWKQQFGLNYQAVNICRGKDMKSVIILLALVAFCQAAPLDTKESSTPETSTVGVGPISPDVISEPKPTEGKVVLLRDSPLNRQKRDEHKKPDSVKAREGLQHNPHRQPVEPPKPHSVQAAPVKPDSVKAHEGHNPHKREAHHEPGHEEQPQKEELPVAQTLPTAAPAVELAKKEKRETEEKPDSVKTKDSLAHIEHPATLQADSVKPPTEEHPAEKKAKREAHHEEGHQEQPQKEDLPVPHALPAAAPAVDLAKKQEKRETQEKPDSDHAKEAKVGTADVHDVVKALSGLHPVSDLTKKQEKRDIPVPTQTKATAEPAGTTKSEGGSTTPSAPHFKRPVPVDVLLHQKHDEKSTSSSEESKESKEKVKA</sequence>
<keyword evidence="2" id="KW-1185">Reference proteome</keyword>
<dbReference type="RefSeq" id="XP_017020361.2">
    <property type="nucleotide sequence ID" value="XM_017164872.3"/>
</dbReference>
<reference evidence="3" key="1">
    <citation type="submission" date="2025-08" db="UniProtKB">
        <authorList>
            <consortium name="RefSeq"/>
        </authorList>
    </citation>
    <scope>IDENTIFICATION</scope>
    <source>
        <strain evidence="3">14028-0561.14</strain>
        <tissue evidence="3">Whole fly</tissue>
    </source>
</reference>
<protein>
    <submittedName>
        <fullName evidence="3">Fibrous sheath CABYR-binding protein</fullName>
    </submittedName>
</protein>
<feature type="compositionally biased region" description="Basic and acidic residues" evidence="1">
    <location>
        <begin position="310"/>
        <end position="319"/>
    </location>
</feature>
<feature type="compositionally biased region" description="Basic and acidic residues" evidence="1">
    <location>
        <begin position="222"/>
        <end position="252"/>
    </location>
</feature>
<feature type="compositionally biased region" description="Basic and acidic residues" evidence="1">
    <location>
        <begin position="139"/>
        <end position="148"/>
    </location>
</feature>
<evidence type="ECO:0000313" key="3">
    <source>
        <dbReference type="RefSeq" id="XP_017020361.2"/>
    </source>
</evidence>
<gene>
    <name evidence="3" type="primary">LOC108073311</name>
</gene>
<evidence type="ECO:0000256" key="1">
    <source>
        <dbReference type="SAM" id="MobiDB-lite"/>
    </source>
</evidence>
<feature type="compositionally biased region" description="Polar residues" evidence="1">
    <location>
        <begin position="334"/>
        <end position="345"/>
    </location>
</feature>
<accession>A0A6P4IBZ7</accession>
<feature type="compositionally biased region" description="Basic and acidic residues" evidence="1">
    <location>
        <begin position="266"/>
        <end position="298"/>
    </location>
</feature>